<accession>A0A0M3IFH7</accession>
<sequence length="151" mass="16938">MPIEDLSRCVYSPGCSSVGTQCSPTPLYENVDNFGEMLQALRSNDMLDSSNQNIASVHSVVKHDIVSSLKSLDDDRRTPYNTVDSRSTIRTKRPIDMRPLSLPMPGSKRRDTVRRRSCICLSIATVAVFGSALAIWFLYDPMEMFIVDVFN</sequence>
<keyword evidence="1" id="KW-1133">Transmembrane helix</keyword>
<reference evidence="3" key="1">
    <citation type="submission" date="2017-02" db="UniProtKB">
        <authorList>
            <consortium name="WormBaseParasite"/>
        </authorList>
    </citation>
    <scope>IDENTIFICATION</scope>
</reference>
<dbReference type="AlphaFoldDB" id="A0A0M3IFH7"/>
<evidence type="ECO:0000313" key="3">
    <source>
        <dbReference type="WBParaSite" id="ALUE_0001696901-mRNA-1"/>
    </source>
</evidence>
<dbReference type="Proteomes" id="UP000036681">
    <property type="component" value="Unplaced"/>
</dbReference>
<proteinExistence type="predicted"/>
<evidence type="ECO:0000313" key="2">
    <source>
        <dbReference type="Proteomes" id="UP000036681"/>
    </source>
</evidence>
<keyword evidence="1" id="KW-0812">Transmembrane</keyword>
<protein>
    <submittedName>
        <fullName evidence="3">Membrane protein US8A</fullName>
    </submittedName>
</protein>
<keyword evidence="2" id="KW-1185">Reference proteome</keyword>
<evidence type="ECO:0000256" key="1">
    <source>
        <dbReference type="SAM" id="Phobius"/>
    </source>
</evidence>
<feature type="transmembrane region" description="Helical" evidence="1">
    <location>
        <begin position="118"/>
        <end position="139"/>
    </location>
</feature>
<organism evidence="2 3">
    <name type="scientific">Ascaris lumbricoides</name>
    <name type="common">Giant roundworm</name>
    <dbReference type="NCBI Taxonomy" id="6252"/>
    <lineage>
        <taxon>Eukaryota</taxon>
        <taxon>Metazoa</taxon>
        <taxon>Ecdysozoa</taxon>
        <taxon>Nematoda</taxon>
        <taxon>Chromadorea</taxon>
        <taxon>Rhabditida</taxon>
        <taxon>Spirurina</taxon>
        <taxon>Ascaridomorpha</taxon>
        <taxon>Ascaridoidea</taxon>
        <taxon>Ascarididae</taxon>
        <taxon>Ascaris</taxon>
    </lineage>
</organism>
<name>A0A0M3IFH7_ASCLU</name>
<dbReference type="WBParaSite" id="ALUE_0001696901-mRNA-1">
    <property type="protein sequence ID" value="ALUE_0001696901-mRNA-1"/>
    <property type="gene ID" value="ALUE_0001696901"/>
</dbReference>
<keyword evidence="1" id="KW-0472">Membrane</keyword>